<organism evidence="2 3">
    <name type="scientific">Nephila pilipes</name>
    <name type="common">Giant wood spider</name>
    <name type="synonym">Nephila maculata</name>
    <dbReference type="NCBI Taxonomy" id="299642"/>
    <lineage>
        <taxon>Eukaryota</taxon>
        <taxon>Metazoa</taxon>
        <taxon>Ecdysozoa</taxon>
        <taxon>Arthropoda</taxon>
        <taxon>Chelicerata</taxon>
        <taxon>Arachnida</taxon>
        <taxon>Araneae</taxon>
        <taxon>Araneomorphae</taxon>
        <taxon>Entelegynae</taxon>
        <taxon>Araneoidea</taxon>
        <taxon>Nephilidae</taxon>
        <taxon>Nephila</taxon>
    </lineage>
</organism>
<dbReference type="AlphaFoldDB" id="A0A8X6NG71"/>
<proteinExistence type="predicted"/>
<dbReference type="Proteomes" id="UP000887013">
    <property type="component" value="Unassembled WGS sequence"/>
</dbReference>
<reference evidence="2" key="1">
    <citation type="submission" date="2020-08" db="EMBL/GenBank/DDBJ databases">
        <title>Multicomponent nature underlies the extraordinary mechanical properties of spider dragline silk.</title>
        <authorList>
            <person name="Kono N."/>
            <person name="Nakamura H."/>
            <person name="Mori M."/>
            <person name="Yoshida Y."/>
            <person name="Ohtoshi R."/>
            <person name="Malay A.D."/>
            <person name="Moran D.A.P."/>
            <person name="Tomita M."/>
            <person name="Numata K."/>
            <person name="Arakawa K."/>
        </authorList>
    </citation>
    <scope>NUCLEOTIDE SEQUENCE</scope>
</reference>
<comment type="caution">
    <text evidence="2">The sequence shown here is derived from an EMBL/GenBank/DDBJ whole genome shotgun (WGS) entry which is preliminary data.</text>
</comment>
<keyword evidence="3" id="KW-1185">Reference proteome</keyword>
<feature type="non-terminal residue" evidence="2">
    <location>
        <position position="48"/>
    </location>
</feature>
<evidence type="ECO:0000313" key="3">
    <source>
        <dbReference type="Proteomes" id="UP000887013"/>
    </source>
</evidence>
<feature type="region of interest" description="Disordered" evidence="1">
    <location>
        <begin position="1"/>
        <end position="25"/>
    </location>
</feature>
<evidence type="ECO:0000313" key="2">
    <source>
        <dbReference type="EMBL" id="GFT11906.1"/>
    </source>
</evidence>
<evidence type="ECO:0000256" key="1">
    <source>
        <dbReference type="SAM" id="MobiDB-lite"/>
    </source>
</evidence>
<accession>A0A8X6NG71</accession>
<gene>
    <name evidence="2" type="ORF">NPIL_619051</name>
</gene>
<dbReference type="EMBL" id="BMAW01009062">
    <property type="protein sequence ID" value="GFT11906.1"/>
    <property type="molecule type" value="Genomic_DNA"/>
</dbReference>
<name>A0A8X6NG71_NEPPI</name>
<sequence>MSKQNFGKIYDPKRDENARGTSAKHEVIRQPHYLGFLSTSSVMRDVAR</sequence>
<feature type="compositionally biased region" description="Basic and acidic residues" evidence="1">
    <location>
        <begin position="10"/>
        <end position="25"/>
    </location>
</feature>
<protein>
    <submittedName>
        <fullName evidence="2">Uncharacterized protein</fullName>
    </submittedName>
</protein>